<keyword evidence="3" id="KW-1185">Reference proteome</keyword>
<evidence type="ECO:0000313" key="2">
    <source>
        <dbReference type="EMBL" id="GMR39037.1"/>
    </source>
</evidence>
<dbReference type="Proteomes" id="UP001328107">
    <property type="component" value="Unassembled WGS sequence"/>
</dbReference>
<dbReference type="AlphaFoldDB" id="A0AAN4ZDB8"/>
<name>A0AAN4ZDB8_9BILA</name>
<evidence type="ECO:0000313" key="3">
    <source>
        <dbReference type="Proteomes" id="UP001328107"/>
    </source>
</evidence>
<feature type="non-terminal residue" evidence="2">
    <location>
        <position position="177"/>
    </location>
</feature>
<accession>A0AAN4ZDB8</accession>
<organism evidence="2 3">
    <name type="scientific">Pristionchus mayeri</name>
    <dbReference type="NCBI Taxonomy" id="1317129"/>
    <lineage>
        <taxon>Eukaryota</taxon>
        <taxon>Metazoa</taxon>
        <taxon>Ecdysozoa</taxon>
        <taxon>Nematoda</taxon>
        <taxon>Chromadorea</taxon>
        <taxon>Rhabditida</taxon>
        <taxon>Rhabditina</taxon>
        <taxon>Diplogasteromorpha</taxon>
        <taxon>Diplogasteroidea</taxon>
        <taxon>Neodiplogasteridae</taxon>
        <taxon>Pristionchus</taxon>
    </lineage>
</organism>
<evidence type="ECO:0000256" key="1">
    <source>
        <dbReference type="SAM" id="MobiDB-lite"/>
    </source>
</evidence>
<protein>
    <submittedName>
        <fullName evidence="2">Uncharacterized protein</fullName>
    </submittedName>
</protein>
<comment type="caution">
    <text evidence="2">The sequence shown here is derived from an EMBL/GenBank/DDBJ whole genome shotgun (WGS) entry which is preliminary data.</text>
</comment>
<reference evidence="3" key="1">
    <citation type="submission" date="2022-10" db="EMBL/GenBank/DDBJ databases">
        <title>Genome assembly of Pristionchus species.</title>
        <authorList>
            <person name="Yoshida K."/>
            <person name="Sommer R.J."/>
        </authorList>
    </citation>
    <scope>NUCLEOTIDE SEQUENCE [LARGE SCALE GENOMIC DNA]</scope>
    <source>
        <strain evidence="3">RS5460</strain>
    </source>
</reference>
<sequence length="177" mass="19900">ERMHGAGSSTDVVKSPIFAGVAMIGMMNAGAEEVEVYTPRIQSSLYAPPTKKISFVYTSDGRVLYNGHSEDSSILWRELLLRSILYNLVKDLNKEEPGTLSKLSLFTEIFFSGLLPALRRLSQRISLMSRKYTWIEKRLIMQEETVEEVARPILLPPCPPETSRIPDRPTLSSPCTP</sequence>
<proteinExistence type="predicted"/>
<dbReference type="EMBL" id="BTRK01000002">
    <property type="protein sequence ID" value="GMR39037.1"/>
    <property type="molecule type" value="Genomic_DNA"/>
</dbReference>
<feature type="non-terminal residue" evidence="2">
    <location>
        <position position="1"/>
    </location>
</feature>
<gene>
    <name evidence="2" type="ORF">PMAYCL1PPCAC_09232</name>
</gene>
<feature type="region of interest" description="Disordered" evidence="1">
    <location>
        <begin position="157"/>
        <end position="177"/>
    </location>
</feature>